<comment type="catalytic activity">
    <reaction evidence="14">
        <text>L-seryl-[protein] + ATP = O-phospho-L-seryl-[protein] + ADP + H(+)</text>
        <dbReference type="Rhea" id="RHEA:17989"/>
        <dbReference type="Rhea" id="RHEA-COMP:9863"/>
        <dbReference type="Rhea" id="RHEA-COMP:11604"/>
        <dbReference type="ChEBI" id="CHEBI:15378"/>
        <dbReference type="ChEBI" id="CHEBI:29999"/>
        <dbReference type="ChEBI" id="CHEBI:30616"/>
        <dbReference type="ChEBI" id="CHEBI:83421"/>
        <dbReference type="ChEBI" id="CHEBI:456216"/>
        <dbReference type="EC" id="2.7.11.1"/>
    </reaction>
</comment>
<evidence type="ECO:0000256" key="10">
    <source>
        <dbReference type="ARBA" id="ARBA00022840"/>
    </source>
</evidence>
<dbReference type="STRING" id="4529.A0A0E0QQA8"/>
<feature type="transmembrane region" description="Helical" evidence="16">
    <location>
        <begin position="466"/>
        <end position="490"/>
    </location>
</feature>
<dbReference type="HOGENOM" id="CLU_005164_0_0_1"/>
<evidence type="ECO:0000256" key="4">
    <source>
        <dbReference type="ARBA" id="ARBA00022614"/>
    </source>
</evidence>
<dbReference type="PROSITE" id="PS00108">
    <property type="entry name" value="PROTEIN_KINASE_ST"/>
    <property type="match status" value="1"/>
</dbReference>
<evidence type="ECO:0000256" key="2">
    <source>
        <dbReference type="ARBA" id="ARBA00012513"/>
    </source>
</evidence>
<evidence type="ECO:0000256" key="8">
    <source>
        <dbReference type="ARBA" id="ARBA00022741"/>
    </source>
</evidence>
<evidence type="ECO:0000256" key="5">
    <source>
        <dbReference type="ARBA" id="ARBA00022679"/>
    </source>
</evidence>
<dbReference type="Pfam" id="PF00560">
    <property type="entry name" value="LRR_1"/>
    <property type="match status" value="2"/>
</dbReference>
<reference evidence="20" key="1">
    <citation type="submission" date="2013-06" db="EMBL/GenBank/DDBJ databases">
        <authorList>
            <person name="Zhao Q."/>
        </authorList>
    </citation>
    <scope>NUCLEOTIDE SEQUENCE</scope>
    <source>
        <strain evidence="20">cv. W1943</strain>
    </source>
</reference>
<evidence type="ECO:0000256" key="12">
    <source>
        <dbReference type="ARBA" id="ARBA00023136"/>
    </source>
</evidence>
<accession>A0A0E0QQA8</accession>
<dbReference type="SMART" id="SM00220">
    <property type="entry name" value="S_TKc"/>
    <property type="match status" value="1"/>
</dbReference>
<keyword evidence="20" id="KW-1185">Reference proteome</keyword>
<dbReference type="Pfam" id="PF12819">
    <property type="entry name" value="Malectin_like"/>
    <property type="match status" value="2"/>
</dbReference>
<dbReference type="eggNOG" id="ENOG502QQCZ">
    <property type="taxonomic scope" value="Eukaryota"/>
</dbReference>
<feature type="domain" description="Protein kinase" evidence="18">
    <location>
        <begin position="541"/>
        <end position="790"/>
    </location>
</feature>
<evidence type="ECO:0000256" key="13">
    <source>
        <dbReference type="ARBA" id="ARBA00047899"/>
    </source>
</evidence>
<name>A0A0E0QQA8_ORYRU</name>
<dbReference type="Proteomes" id="UP000008022">
    <property type="component" value="Unassembled WGS sequence"/>
</dbReference>
<dbReference type="Gene3D" id="1.10.510.10">
    <property type="entry name" value="Transferase(Phosphotransferase) domain 1"/>
    <property type="match status" value="1"/>
</dbReference>
<reference evidence="19" key="2">
    <citation type="submission" date="2015-06" db="UniProtKB">
        <authorList>
            <consortium name="EnsemblPlants"/>
        </authorList>
    </citation>
    <scope>IDENTIFICATION</scope>
</reference>
<dbReference type="EnsemblPlants" id="ORUFI09G07730.1">
    <property type="protein sequence ID" value="ORUFI09G07730.1"/>
    <property type="gene ID" value="ORUFI09G07730"/>
</dbReference>
<keyword evidence="5" id="KW-0808">Transferase</keyword>
<evidence type="ECO:0000256" key="14">
    <source>
        <dbReference type="ARBA" id="ARBA00048679"/>
    </source>
</evidence>
<dbReference type="InterPro" id="IPR032675">
    <property type="entry name" value="LRR_dom_sf"/>
</dbReference>
<dbReference type="InterPro" id="IPR008271">
    <property type="entry name" value="Ser/Thr_kinase_AS"/>
</dbReference>
<dbReference type="InterPro" id="IPR024788">
    <property type="entry name" value="Malectin-like_Carb-bd_dom"/>
</dbReference>
<keyword evidence="3" id="KW-0723">Serine/threonine-protein kinase</keyword>
<dbReference type="InterPro" id="IPR001245">
    <property type="entry name" value="Ser-Thr/Tyr_kinase_cat_dom"/>
</dbReference>
<evidence type="ECO:0000256" key="7">
    <source>
        <dbReference type="ARBA" id="ARBA00022737"/>
    </source>
</evidence>
<evidence type="ECO:0000256" key="6">
    <source>
        <dbReference type="ARBA" id="ARBA00022692"/>
    </source>
</evidence>
<evidence type="ECO:0000259" key="18">
    <source>
        <dbReference type="PROSITE" id="PS50011"/>
    </source>
</evidence>
<keyword evidence="7" id="KW-0677">Repeat</keyword>
<evidence type="ECO:0000256" key="9">
    <source>
        <dbReference type="ARBA" id="ARBA00022777"/>
    </source>
</evidence>
<feature type="binding site" evidence="15">
    <location>
        <position position="569"/>
    </location>
    <ligand>
        <name>ATP</name>
        <dbReference type="ChEBI" id="CHEBI:30616"/>
    </ligand>
</feature>
<dbReference type="PANTHER" id="PTHR45631">
    <property type="entry name" value="OS07G0107800 PROTEIN-RELATED"/>
    <property type="match status" value="1"/>
</dbReference>
<keyword evidence="8 15" id="KW-0547">Nucleotide-binding</keyword>
<dbReference type="GO" id="GO:0005524">
    <property type="term" value="F:ATP binding"/>
    <property type="evidence" value="ECO:0007669"/>
    <property type="project" value="UniProtKB-UniRule"/>
</dbReference>
<organism evidence="19 20">
    <name type="scientific">Oryza rufipogon</name>
    <name type="common">Brownbeard rice</name>
    <name type="synonym">Asian wild rice</name>
    <dbReference type="NCBI Taxonomy" id="4529"/>
    <lineage>
        <taxon>Eukaryota</taxon>
        <taxon>Viridiplantae</taxon>
        <taxon>Streptophyta</taxon>
        <taxon>Embryophyta</taxon>
        <taxon>Tracheophyta</taxon>
        <taxon>Spermatophyta</taxon>
        <taxon>Magnoliopsida</taxon>
        <taxon>Liliopsida</taxon>
        <taxon>Poales</taxon>
        <taxon>Poaceae</taxon>
        <taxon>BOP clade</taxon>
        <taxon>Oryzoideae</taxon>
        <taxon>Oryzeae</taxon>
        <taxon>Oryzinae</taxon>
        <taxon>Oryza</taxon>
    </lineage>
</organism>
<dbReference type="SUPFAM" id="SSF56112">
    <property type="entry name" value="Protein kinase-like (PK-like)"/>
    <property type="match status" value="1"/>
</dbReference>
<proteinExistence type="predicted"/>
<comment type="catalytic activity">
    <reaction evidence="13">
        <text>L-threonyl-[protein] + ATP = O-phospho-L-threonyl-[protein] + ADP + H(+)</text>
        <dbReference type="Rhea" id="RHEA:46608"/>
        <dbReference type="Rhea" id="RHEA-COMP:11060"/>
        <dbReference type="Rhea" id="RHEA-COMP:11605"/>
        <dbReference type="ChEBI" id="CHEBI:15378"/>
        <dbReference type="ChEBI" id="CHEBI:30013"/>
        <dbReference type="ChEBI" id="CHEBI:30616"/>
        <dbReference type="ChEBI" id="CHEBI:61977"/>
        <dbReference type="ChEBI" id="CHEBI:456216"/>
        <dbReference type="EC" id="2.7.11.1"/>
    </reaction>
</comment>
<keyword evidence="12 16" id="KW-0472">Membrane</keyword>
<evidence type="ECO:0000256" key="1">
    <source>
        <dbReference type="ARBA" id="ARBA00004162"/>
    </source>
</evidence>
<protein>
    <recommendedName>
        <fullName evidence="2">non-specific serine/threonine protein kinase</fullName>
        <ecNumber evidence="2">2.7.11.1</ecNumber>
    </recommendedName>
</protein>
<feature type="transmembrane region" description="Helical" evidence="16">
    <location>
        <begin position="1358"/>
        <end position="1382"/>
    </location>
</feature>
<dbReference type="InterPro" id="IPR000719">
    <property type="entry name" value="Prot_kinase_dom"/>
</dbReference>
<keyword evidence="11 16" id="KW-1133">Transmembrane helix</keyword>
<dbReference type="Gene3D" id="3.80.10.10">
    <property type="entry name" value="Ribonuclease Inhibitor"/>
    <property type="match status" value="2"/>
</dbReference>
<evidence type="ECO:0000256" key="17">
    <source>
        <dbReference type="SAM" id="SignalP"/>
    </source>
</evidence>
<dbReference type="GO" id="GO:0005886">
    <property type="term" value="C:plasma membrane"/>
    <property type="evidence" value="ECO:0007669"/>
    <property type="project" value="UniProtKB-SubCell"/>
</dbReference>
<keyword evidence="4" id="KW-0433">Leucine-rich repeat</keyword>
<dbReference type="PROSITE" id="PS00107">
    <property type="entry name" value="PROTEIN_KINASE_ATP"/>
    <property type="match status" value="1"/>
</dbReference>
<dbReference type="GO" id="GO:0004674">
    <property type="term" value="F:protein serine/threonine kinase activity"/>
    <property type="evidence" value="ECO:0007669"/>
    <property type="project" value="UniProtKB-KW"/>
</dbReference>
<comment type="subcellular location">
    <subcellularLocation>
        <location evidence="1">Cell membrane</location>
        <topology evidence="1">Single-pass membrane protein</topology>
    </subcellularLocation>
</comment>
<evidence type="ECO:0000256" key="15">
    <source>
        <dbReference type="PROSITE-ProRule" id="PRU10141"/>
    </source>
</evidence>
<keyword evidence="17" id="KW-0732">Signal</keyword>
<evidence type="ECO:0000256" key="16">
    <source>
        <dbReference type="SAM" id="Phobius"/>
    </source>
</evidence>
<evidence type="ECO:0000256" key="11">
    <source>
        <dbReference type="ARBA" id="ARBA00022989"/>
    </source>
</evidence>
<dbReference type="EC" id="2.7.11.1" evidence="2"/>
<dbReference type="InterPro" id="IPR017441">
    <property type="entry name" value="Protein_kinase_ATP_BS"/>
</dbReference>
<dbReference type="InterPro" id="IPR011009">
    <property type="entry name" value="Kinase-like_dom_sf"/>
</dbReference>
<evidence type="ECO:0000256" key="3">
    <source>
        <dbReference type="ARBA" id="ARBA00022527"/>
    </source>
</evidence>
<keyword evidence="10 15" id="KW-0067">ATP-binding</keyword>
<dbReference type="PROSITE" id="PS50011">
    <property type="entry name" value="PROTEIN_KINASE_DOM"/>
    <property type="match status" value="1"/>
</dbReference>
<keyword evidence="6 16" id="KW-0812">Transmembrane</keyword>
<dbReference type="Gramene" id="ORUFI09G07730.1">
    <property type="protein sequence ID" value="ORUFI09G07730.1"/>
    <property type="gene ID" value="ORUFI09G07730"/>
</dbReference>
<evidence type="ECO:0000313" key="19">
    <source>
        <dbReference type="EnsemblPlants" id="ORUFI09G07730.1"/>
    </source>
</evidence>
<dbReference type="FunFam" id="3.30.200.20:FF:000394">
    <property type="entry name" value="Leucine-rich repeat receptor-like protein kinase"/>
    <property type="match status" value="1"/>
</dbReference>
<feature type="chain" id="PRO_5002371492" description="non-specific serine/threonine protein kinase" evidence="17">
    <location>
        <begin position="22"/>
        <end position="1402"/>
    </location>
</feature>
<feature type="signal peptide" evidence="17">
    <location>
        <begin position="1"/>
        <end position="21"/>
    </location>
</feature>
<dbReference type="Gene3D" id="3.30.200.20">
    <property type="entry name" value="Phosphorylase Kinase, domain 1"/>
    <property type="match status" value="1"/>
</dbReference>
<keyword evidence="9" id="KW-0418">Kinase</keyword>
<evidence type="ECO:0000313" key="20">
    <source>
        <dbReference type="Proteomes" id="UP000008022"/>
    </source>
</evidence>
<dbReference type="InterPro" id="IPR001611">
    <property type="entry name" value="Leu-rich_rpt"/>
</dbReference>
<dbReference type="Pfam" id="PF07714">
    <property type="entry name" value="PK_Tyr_Ser-Thr"/>
    <property type="match status" value="1"/>
</dbReference>
<sequence>MAFIVLFFAAFVFAVVSPAVGQLPGFLSIDCGLEANYSGGYTDDGNFGIVYVPDGAYVDGGQNGRVAAQYESGLIRTDRTLRSFPSGVRNCYALPTNTGNKYLVRVVAVYGNYDGKNSSSTLQFDLHLGVNYWNTVVPSNFESYEALFVAWGNLAPVCLVNTGQGTPFVSSIELRPLVDTLYPDHVKANQSMAMYDRRVMSTTNAYIAGSYPFDRYDRFWWPGDSNPLWDYLNSTRSIQPESSTEVPSALLQKAVQAAGNGTMLNITWQDHTPALQFTVFLHFADFQKSLQPRQFNIYFNSHDKPYLYNPPYLAAGVVYSPSWYSEFDGQFNVTLAATAESVLPPMLNAYEIYTLYGVKKNWMGDPCYPTQYAWDGVKCKNTSENIPRIISIDLSNSNLNGVISSNFTLLTALEYLNLSGNQLNGPIPDSLCKLNAGLLVFSYDSNGETYCNKTTSLTRSRNRSSAAILAISVAAPVLVVIALFIAYLMWKAKRKPNTSAYNPPTVPEPMNAPVSEKYHWDHLEKNENRQFTYEELEKITYNFQRLIGQGGFGYVYHGCLEDHTEVAVKIHSENSRHGFSEFLAEVQSLSKVHHKNLVSLVGYCTEKAHLALVYEYISGGNLFDHLRGLDYLHTGCNRPIIHRDVKTSNILLGHNLQAKIADFGLSKVYVSDTQTHMSATAAGSMGYIDPEYYLTGRITERSDIYSFGVVLLEVVTGERPIIQGQGHIIQRVKVKVVAGDISFIADARLRGDYNVNSIWKVVEIAMLCTEPVAAQRPSMASVVAELKNSLALESTITRCSGYVVYIWSVGKMKKLYACTSVYTCAFGFLSIDCGLGSNHGSYTEKETGIFYVPDGPYVDAGENHEVAADHIKGGHIRSRPDLTVRSFPSGTRNCYTLPTDAGSKYLVRVVVAVYGNYDDGKKNSSVVGLRFDLHLAGRTTGTPCSRPMGGRCTRRLFVAWGSWAPVCLVNTGHGTPFASSVELRPLGSELYPAVMANQSIRLYSRHNLGPTTAHVTRYPNDPFDRYWWHQDTNNPMLENINTTLINSIKQEPSFEVPVAILQNAVEVAGNGTVLNIKWEDDDTRSRQFAVILHFADFQNTASGPPNKYSPPYLAAGYVYSTVWYRAIYGDQFNVTLAATAQSVLPPMLNAYEIYTLIVHDTPTTFQQDGKQTTTLLKKQNHTHTYIILLPPSQNISIFSIYNKRIVQLFALLGESSLIKCLIPSYVNESEQFFINFFFPYSVVDAIWAIKVEYEIKKNWTGDPCFPTQFKWDGVECRYRSDNIRIISIDLANSNLHGVISSNFTLLTALEYLNLSGNQLNGPIPDSLCKLNEGSLVFSYGSNGDICNKTNLPRSKKSAATLAISIAAPVLVVVSLFITYLIWRAKGRSNSALVTLLVFRYTR</sequence>
<dbReference type="SUPFAM" id="SSF52058">
    <property type="entry name" value="L domain-like"/>
    <property type="match status" value="2"/>
</dbReference>
<dbReference type="PANTHER" id="PTHR45631:SF6">
    <property type="entry name" value="OS09G0352000 PROTEIN"/>
    <property type="match status" value="1"/>
</dbReference>